<gene>
    <name evidence="2" type="ORF">SAMN04488136_116122</name>
</gene>
<dbReference type="InterPro" id="IPR050772">
    <property type="entry name" value="Hydratase-Decarb/MhpD_sf"/>
</dbReference>
<name>A0A1G8CLE3_9VIBR</name>
<evidence type="ECO:0000313" key="3">
    <source>
        <dbReference type="Proteomes" id="UP000198854"/>
    </source>
</evidence>
<dbReference type="SUPFAM" id="SSF56529">
    <property type="entry name" value="FAH"/>
    <property type="match status" value="1"/>
</dbReference>
<keyword evidence="3" id="KW-1185">Reference proteome</keyword>
<proteinExistence type="predicted"/>
<dbReference type="RefSeq" id="WP_093275160.1">
    <property type="nucleotide sequence ID" value="NZ_FNDD01000016.1"/>
</dbReference>
<dbReference type="InterPro" id="IPR036663">
    <property type="entry name" value="Fumarylacetoacetase_C_sf"/>
</dbReference>
<organism evidence="2 3">
    <name type="scientific">Vibrio xiamenensis</name>
    <dbReference type="NCBI Taxonomy" id="861298"/>
    <lineage>
        <taxon>Bacteria</taxon>
        <taxon>Pseudomonadati</taxon>
        <taxon>Pseudomonadota</taxon>
        <taxon>Gammaproteobacteria</taxon>
        <taxon>Vibrionales</taxon>
        <taxon>Vibrionaceae</taxon>
        <taxon>Vibrio</taxon>
    </lineage>
</organism>
<dbReference type="AlphaFoldDB" id="A0A1G8CLE3"/>
<dbReference type="GO" id="GO:0005737">
    <property type="term" value="C:cytoplasm"/>
    <property type="evidence" value="ECO:0007669"/>
    <property type="project" value="TreeGrafter"/>
</dbReference>
<dbReference type="EMBL" id="FNDD01000016">
    <property type="protein sequence ID" value="SDH46083.1"/>
    <property type="molecule type" value="Genomic_DNA"/>
</dbReference>
<dbReference type="PANTHER" id="PTHR30143">
    <property type="entry name" value="ACID HYDRATASE"/>
    <property type="match status" value="1"/>
</dbReference>
<protein>
    <submittedName>
        <fullName evidence="2">2-keto-4-pentenoate hydratase</fullName>
    </submittedName>
</protein>
<dbReference type="GO" id="GO:0008684">
    <property type="term" value="F:2-oxopent-4-enoate hydratase activity"/>
    <property type="evidence" value="ECO:0007669"/>
    <property type="project" value="TreeGrafter"/>
</dbReference>
<feature type="chain" id="PRO_5011449660" evidence="1">
    <location>
        <begin position="21"/>
        <end position="292"/>
    </location>
</feature>
<dbReference type="Gene3D" id="3.90.850.10">
    <property type="entry name" value="Fumarylacetoacetase-like, C-terminal domain"/>
    <property type="match status" value="1"/>
</dbReference>
<sequence length="292" mass="31940">MKKQMILASICILIFNISNANEVLVGNQKKPFTKSQAEEAAKLLISARKQNELIELPNMVKPNTLEEGYIVQDQIIKNIGIPLIGWKIAITSDDLMKKAGVSEPVSGPLFSQWAHPEPQTINNGSPTLYGFEFEFAFRMAETLPSRQEPYSKEEVKAAIGSMHLAIEPVGTRYTQGPVKSGLPQFAADHGGNFGFVYGPPIKDWQNIELANVMVTGYMNDKKVGENLGKNVMGDPLNSITWLANHLQKRGYALKAGEWVTTGAVVGPVPAAPPIKVRGHFGSLGSVHVNFED</sequence>
<dbReference type="OrthoDB" id="9792137at2"/>
<dbReference type="Proteomes" id="UP000198854">
    <property type="component" value="Unassembled WGS sequence"/>
</dbReference>
<dbReference type="PANTHER" id="PTHR30143:SF0">
    <property type="entry name" value="2-KETO-4-PENTENOATE HYDRATASE"/>
    <property type="match status" value="1"/>
</dbReference>
<evidence type="ECO:0000256" key="1">
    <source>
        <dbReference type="SAM" id="SignalP"/>
    </source>
</evidence>
<accession>A0A1G8CLE3</accession>
<dbReference type="STRING" id="861298.SAMN04488136_116122"/>
<keyword evidence="1" id="KW-0732">Signal</keyword>
<feature type="signal peptide" evidence="1">
    <location>
        <begin position="1"/>
        <end position="20"/>
    </location>
</feature>
<reference evidence="2 3" key="1">
    <citation type="submission" date="2016-10" db="EMBL/GenBank/DDBJ databases">
        <authorList>
            <person name="de Groot N.N."/>
        </authorList>
    </citation>
    <scope>NUCLEOTIDE SEQUENCE [LARGE SCALE GENOMIC DNA]</scope>
    <source>
        <strain evidence="2 3">CGMCC 1.10228</strain>
    </source>
</reference>
<evidence type="ECO:0000313" key="2">
    <source>
        <dbReference type="EMBL" id="SDH46083.1"/>
    </source>
</evidence>